<dbReference type="GO" id="GO:0008201">
    <property type="term" value="F:heparin binding"/>
    <property type="evidence" value="ECO:0007669"/>
    <property type="project" value="TreeGrafter"/>
</dbReference>
<evidence type="ECO:0000313" key="14">
    <source>
        <dbReference type="Proteomes" id="UP000694404"/>
    </source>
</evidence>
<evidence type="ECO:0000256" key="5">
    <source>
        <dbReference type="ARBA" id="ARBA00022737"/>
    </source>
</evidence>
<dbReference type="Gene3D" id="3.30.60.30">
    <property type="match status" value="1"/>
</dbReference>
<dbReference type="PANTHER" id="PTHR12352:SF13">
    <property type="entry name" value="SPARC-RELATED MODULAR CALCIUM-BINDING PROTEIN 1"/>
    <property type="match status" value="1"/>
</dbReference>
<keyword evidence="5" id="KW-0677">Repeat</keyword>
<evidence type="ECO:0000256" key="1">
    <source>
        <dbReference type="ARBA" id="ARBA00004498"/>
    </source>
</evidence>
<dbReference type="AlphaFoldDB" id="A0A8C0GYP4"/>
<dbReference type="GeneTree" id="ENSGT00390000018436"/>
<dbReference type="PROSITE" id="PS00018">
    <property type="entry name" value="EF_HAND_1"/>
    <property type="match status" value="1"/>
</dbReference>
<dbReference type="SMART" id="SM00280">
    <property type="entry name" value="KAZAL"/>
    <property type="match status" value="1"/>
</dbReference>
<dbReference type="SUPFAM" id="SSF47473">
    <property type="entry name" value="EF-hand"/>
    <property type="match status" value="1"/>
</dbReference>
<dbReference type="CDD" id="cd00191">
    <property type="entry name" value="TY"/>
    <property type="match status" value="2"/>
</dbReference>
<dbReference type="Proteomes" id="UP000694404">
    <property type="component" value="Unplaced"/>
</dbReference>
<dbReference type="GO" id="GO:0030198">
    <property type="term" value="P:extracellular matrix organization"/>
    <property type="evidence" value="ECO:0007669"/>
    <property type="project" value="TreeGrafter"/>
</dbReference>
<keyword evidence="14" id="KW-1185">Reference proteome</keyword>
<evidence type="ECO:0000256" key="10">
    <source>
        <dbReference type="SAM" id="MobiDB-lite"/>
    </source>
</evidence>
<evidence type="ECO:0000259" key="12">
    <source>
        <dbReference type="PROSITE" id="PS51465"/>
    </source>
</evidence>
<dbReference type="GO" id="GO:0005509">
    <property type="term" value="F:calcium ion binding"/>
    <property type="evidence" value="ECO:0007669"/>
    <property type="project" value="InterPro"/>
</dbReference>
<evidence type="ECO:0000256" key="8">
    <source>
        <dbReference type="ARBA" id="ARBA00023180"/>
    </source>
</evidence>
<accession>A0A8C0GYP4</accession>
<evidence type="ECO:0000256" key="9">
    <source>
        <dbReference type="PROSITE-ProRule" id="PRU00500"/>
    </source>
</evidence>
<feature type="domain" description="Thyroglobulin type-1" evidence="11">
    <location>
        <begin position="79"/>
        <end position="143"/>
    </location>
</feature>
<dbReference type="Gene3D" id="1.10.238.10">
    <property type="entry name" value="EF-hand"/>
    <property type="match status" value="1"/>
</dbReference>
<keyword evidence="2" id="KW-0964">Secreted</keyword>
<evidence type="ECO:0008006" key="15">
    <source>
        <dbReference type="Google" id="ProtNLM"/>
    </source>
</evidence>
<dbReference type="PROSITE" id="PS51465">
    <property type="entry name" value="KAZAL_2"/>
    <property type="match status" value="1"/>
</dbReference>
<name>A0A8C0GYP4_CHEAB</name>
<sequence>MHSPLHESFTITPHLSPHNHPPGELPFIISESEQGPLCPTECPRERHRPVCASNGKLYRSHCVFQRARCQEPLLQALPRFRCGEDRAAALARHQVDSIYVPECDEDGSFLQVQCHRQTGYCWCATAEGKPVSGTSVLNQTPNCTGTWQEGGGGNVGRRDLGVFLLPTAPKSLSAFPPSCEQERLEALEEIQQHQQEGTFVPECEGDDTYKPIQCHQATGYCWCVQANTGRPVPGTSTRSVSNCESDAAAKSAEMGSLFRDRALPGGEGAWGKTNGLALAGDGVSASRRLSDRTPGPSLEERAARWHFVRLDKDFSDGLSEQELRPLKLYVKQHTRPKRCARKFLEYCDLDANRLVSLPELRGCLGLKPGRLGSIPSSRRGMRSRN</sequence>
<dbReference type="InterPro" id="IPR000716">
    <property type="entry name" value="Thyroglobulin_1"/>
</dbReference>
<feature type="disulfide bond" evidence="9">
    <location>
        <begin position="214"/>
        <end position="221"/>
    </location>
</feature>
<feature type="domain" description="Thyroglobulin type-1" evidence="11">
    <location>
        <begin position="176"/>
        <end position="243"/>
    </location>
</feature>
<keyword evidence="6" id="KW-0106">Calcium</keyword>
<dbReference type="SUPFAM" id="SSF57610">
    <property type="entry name" value="Thyroglobulin type-1 domain"/>
    <property type="match status" value="2"/>
</dbReference>
<comment type="subcellular location">
    <subcellularLocation>
        <location evidence="1">Secreted</location>
        <location evidence="1">Extracellular space</location>
        <location evidence="1">Extracellular matrix</location>
    </subcellularLocation>
</comment>
<dbReference type="InterPro" id="IPR018247">
    <property type="entry name" value="EF_Hand_1_Ca_BS"/>
</dbReference>
<dbReference type="Gene3D" id="4.10.800.10">
    <property type="entry name" value="Thyroglobulin type-1"/>
    <property type="match status" value="2"/>
</dbReference>
<reference evidence="13" key="1">
    <citation type="submission" date="2025-08" db="UniProtKB">
        <authorList>
            <consortium name="Ensembl"/>
        </authorList>
    </citation>
    <scope>IDENTIFICATION</scope>
</reference>
<keyword evidence="8" id="KW-0325">Glycoprotein</keyword>
<dbReference type="Pfam" id="PF00086">
    <property type="entry name" value="Thyroglobulin_1"/>
    <property type="match status" value="2"/>
</dbReference>
<protein>
    <recommendedName>
        <fullName evidence="15">SPARC related modular calcium binding 1</fullName>
    </recommendedName>
</protein>
<dbReference type="Pfam" id="PF10591">
    <property type="entry name" value="SPARC_Ca_bdg"/>
    <property type="match status" value="1"/>
</dbReference>
<dbReference type="InterPro" id="IPR011992">
    <property type="entry name" value="EF-hand-dom_pair"/>
</dbReference>
<feature type="disulfide bond" evidence="9">
    <location>
        <begin position="223"/>
        <end position="243"/>
    </location>
</feature>
<feature type="disulfide bond" evidence="9">
    <location>
        <begin position="123"/>
        <end position="143"/>
    </location>
</feature>
<evidence type="ECO:0000259" key="11">
    <source>
        <dbReference type="PROSITE" id="PS51162"/>
    </source>
</evidence>
<dbReference type="FunFam" id="4.10.800.10:FF:000004">
    <property type="entry name" value="SPARC-related modular calcium-binding protein 1"/>
    <property type="match status" value="1"/>
</dbReference>
<feature type="region of interest" description="Disordered" evidence="10">
    <location>
        <begin position="1"/>
        <end position="22"/>
    </location>
</feature>
<dbReference type="GO" id="GO:0050840">
    <property type="term" value="F:extracellular matrix binding"/>
    <property type="evidence" value="ECO:0007669"/>
    <property type="project" value="TreeGrafter"/>
</dbReference>
<evidence type="ECO:0000313" key="13">
    <source>
        <dbReference type="Ensembl" id="ENSCABP00000011182.1"/>
    </source>
</evidence>
<dbReference type="PROSITE" id="PS51162">
    <property type="entry name" value="THYROGLOBULIN_1_2"/>
    <property type="match status" value="2"/>
</dbReference>
<keyword evidence="4" id="KW-0732">Signal</keyword>
<organism evidence="13 14">
    <name type="scientific">Chelonoidis abingdonii</name>
    <name type="common">Abingdon island giant tortoise</name>
    <name type="synonym">Testudo abingdonii</name>
    <dbReference type="NCBI Taxonomy" id="106734"/>
    <lineage>
        <taxon>Eukaryota</taxon>
        <taxon>Metazoa</taxon>
        <taxon>Chordata</taxon>
        <taxon>Craniata</taxon>
        <taxon>Vertebrata</taxon>
        <taxon>Euteleostomi</taxon>
        <taxon>Archelosauria</taxon>
        <taxon>Testudinata</taxon>
        <taxon>Testudines</taxon>
        <taxon>Cryptodira</taxon>
        <taxon>Durocryptodira</taxon>
        <taxon>Testudinoidea</taxon>
        <taxon>Testudinidae</taxon>
        <taxon>Chelonoidis</taxon>
    </lineage>
</organism>
<evidence type="ECO:0000256" key="6">
    <source>
        <dbReference type="ARBA" id="ARBA00022837"/>
    </source>
</evidence>
<dbReference type="InterPro" id="IPR002350">
    <property type="entry name" value="Kazal_dom"/>
</dbReference>
<feature type="domain" description="Kazal-like" evidence="12">
    <location>
        <begin position="32"/>
        <end position="84"/>
    </location>
</feature>
<dbReference type="PANTHER" id="PTHR12352">
    <property type="entry name" value="SECRETED MODULAR CALCIUM-BINDING PROTEIN"/>
    <property type="match status" value="1"/>
</dbReference>
<dbReference type="Pfam" id="PF07648">
    <property type="entry name" value="Kazal_2"/>
    <property type="match status" value="1"/>
</dbReference>
<evidence type="ECO:0000256" key="3">
    <source>
        <dbReference type="ARBA" id="ARBA00022723"/>
    </source>
</evidence>
<comment type="caution">
    <text evidence="9">Lacks conserved residue(s) required for the propagation of feature annotation.</text>
</comment>
<reference evidence="13" key="2">
    <citation type="submission" date="2025-09" db="UniProtKB">
        <authorList>
            <consortium name="Ensembl"/>
        </authorList>
    </citation>
    <scope>IDENTIFICATION</scope>
</reference>
<dbReference type="InterPro" id="IPR019577">
    <property type="entry name" value="SPARC/Testican_Ca-bd-dom"/>
</dbReference>
<dbReference type="InterPro" id="IPR051950">
    <property type="entry name" value="Dev_reg/Prot_inhib"/>
</dbReference>
<keyword evidence="7 9" id="KW-1015">Disulfide bond</keyword>
<proteinExistence type="predicted"/>
<dbReference type="CDD" id="cd00104">
    <property type="entry name" value="KAZAL_FS"/>
    <property type="match status" value="1"/>
</dbReference>
<evidence type="ECO:0000256" key="4">
    <source>
        <dbReference type="ARBA" id="ARBA00022729"/>
    </source>
</evidence>
<evidence type="ECO:0000256" key="2">
    <source>
        <dbReference type="ARBA" id="ARBA00022525"/>
    </source>
</evidence>
<keyword evidence="3" id="KW-0479">Metal-binding</keyword>
<dbReference type="SMART" id="SM00211">
    <property type="entry name" value="TY"/>
    <property type="match status" value="2"/>
</dbReference>
<dbReference type="PROSITE" id="PS00484">
    <property type="entry name" value="THYROGLOBULIN_1_1"/>
    <property type="match status" value="1"/>
</dbReference>
<evidence type="ECO:0000256" key="7">
    <source>
        <dbReference type="ARBA" id="ARBA00023157"/>
    </source>
</evidence>
<dbReference type="InterPro" id="IPR036857">
    <property type="entry name" value="Thyroglobulin_1_sf"/>
</dbReference>
<dbReference type="GO" id="GO:0005604">
    <property type="term" value="C:basement membrane"/>
    <property type="evidence" value="ECO:0007669"/>
    <property type="project" value="TreeGrafter"/>
</dbReference>
<dbReference type="Ensembl" id="ENSCABT00000012239.1">
    <property type="protein sequence ID" value="ENSCABP00000011182.1"/>
    <property type="gene ID" value="ENSCABG00000008211.1"/>
</dbReference>
<dbReference type="GO" id="GO:0005615">
    <property type="term" value="C:extracellular space"/>
    <property type="evidence" value="ECO:0007669"/>
    <property type="project" value="TreeGrafter"/>
</dbReference>
<feature type="disulfide bond" evidence="9">
    <location>
        <begin position="114"/>
        <end position="121"/>
    </location>
</feature>